<dbReference type="Gene3D" id="3.50.30.30">
    <property type="match status" value="1"/>
</dbReference>
<comment type="caution">
    <text evidence="2">The sequence shown here is derived from an EMBL/GenBank/DDBJ whole genome shotgun (WGS) entry which is preliminary data.</text>
</comment>
<dbReference type="InterPro" id="IPR007484">
    <property type="entry name" value="Peptidase_M28"/>
</dbReference>
<protein>
    <submittedName>
        <fullName evidence="2">PA domain-containing protein</fullName>
    </submittedName>
</protein>
<dbReference type="InterPro" id="IPR039373">
    <property type="entry name" value="Peptidase_M28B"/>
</dbReference>
<evidence type="ECO:0000313" key="3">
    <source>
        <dbReference type="Proteomes" id="UP000248021"/>
    </source>
</evidence>
<gene>
    <name evidence="2" type="ORF">C7450_101610</name>
</gene>
<dbReference type="AlphaFoldDB" id="A0A2V3UHT1"/>
<dbReference type="OrthoDB" id="9769665at2"/>
<sequence>MNDIALHALAARVEGPRLMNHLTAFARWTKHAGTQGELDSLAYVRAELDAYGYATELILHDAYISLPGRASVTVAGETLPAITQSFSRSAPEGGLAGEVVPVGSGSPADFAARDVRGKIVLVEGIATPAVSQRAGRAGAIGQIHLSPSVHAHEMCISPVWGSPTDETVGDLPATVVVTLAKADGDRLKDKLGAAPDTPVTLNAVVDTGWRKTPILVASLDRAGAAADEPFVLFSGHHDTWYYGVMDNGGANATMLEVARLCAEARSEWRRGLKIFFWSGHSQGRYSSSTWYADTHWEELATRAVAHVNIDSTCAKGNTVLTDVQAAAELVPFGRKVIRAEGDQELFGHRITRAGDQSFWGIGIPAMFSNLGEQPASGAAPAASFLFGGPNKQGAGTGWWWHTPEDTLDKMDEAIGVRDTRVYLHAVAGLLTAEILPIDYAAHAAVLLAQIDGFAKSLGERFDLAPLRTRAEGLKARAEALATQVAKGVKDKEAGRINACLMAVSRALVPVDYTSGDRFDHDPALAQPAYPSLAALGRLAATEPGSDAEKFATVAARRGVNRVLFALREANAALVTCLADLASGKGA</sequence>
<dbReference type="Gene3D" id="3.40.630.10">
    <property type="entry name" value="Zn peptidases"/>
    <property type="match status" value="1"/>
</dbReference>
<dbReference type="SUPFAM" id="SSF52025">
    <property type="entry name" value="PA domain"/>
    <property type="match status" value="1"/>
</dbReference>
<dbReference type="EMBL" id="QJJK01000001">
    <property type="protein sequence ID" value="PXW64851.1"/>
    <property type="molecule type" value="Genomic_DNA"/>
</dbReference>
<dbReference type="PANTHER" id="PTHR10404:SF46">
    <property type="entry name" value="VACUOLAR PROTEIN SORTING-ASSOCIATED PROTEIN 70"/>
    <property type="match status" value="1"/>
</dbReference>
<dbReference type="SUPFAM" id="SSF53187">
    <property type="entry name" value="Zn-dependent exopeptidases"/>
    <property type="match status" value="1"/>
</dbReference>
<reference evidence="2 3" key="1">
    <citation type="submission" date="2018-05" db="EMBL/GenBank/DDBJ databases">
        <title>Genomic Encyclopedia of Type Strains, Phase IV (KMG-IV): sequencing the most valuable type-strain genomes for metagenomic binning, comparative biology and taxonomic classification.</title>
        <authorList>
            <person name="Goeker M."/>
        </authorList>
    </citation>
    <scope>NUCLEOTIDE SEQUENCE [LARGE SCALE GENOMIC DNA]</scope>
    <source>
        <strain evidence="2 3">DSM 6462</strain>
    </source>
</reference>
<name>A0A2V3UHT1_9HYPH</name>
<dbReference type="Pfam" id="PF04389">
    <property type="entry name" value="Peptidase_M28"/>
    <property type="match status" value="1"/>
</dbReference>
<dbReference type="PANTHER" id="PTHR10404">
    <property type="entry name" value="N-ACETYLATED-ALPHA-LINKED ACIDIC DIPEPTIDASE"/>
    <property type="match status" value="1"/>
</dbReference>
<evidence type="ECO:0000313" key="2">
    <source>
        <dbReference type="EMBL" id="PXW64851.1"/>
    </source>
</evidence>
<evidence type="ECO:0000259" key="1">
    <source>
        <dbReference type="Pfam" id="PF04389"/>
    </source>
</evidence>
<proteinExistence type="predicted"/>
<dbReference type="Proteomes" id="UP000248021">
    <property type="component" value="Unassembled WGS sequence"/>
</dbReference>
<accession>A0A2V3UHT1</accession>
<dbReference type="RefSeq" id="WP_110372879.1">
    <property type="nucleotide sequence ID" value="NZ_JAHBRY010000001.1"/>
</dbReference>
<dbReference type="InterPro" id="IPR046450">
    <property type="entry name" value="PA_dom_sf"/>
</dbReference>
<organism evidence="2 3">
    <name type="scientific">Chelatococcus asaccharovorans</name>
    <dbReference type="NCBI Taxonomy" id="28210"/>
    <lineage>
        <taxon>Bacteria</taxon>
        <taxon>Pseudomonadati</taxon>
        <taxon>Pseudomonadota</taxon>
        <taxon>Alphaproteobacteria</taxon>
        <taxon>Hyphomicrobiales</taxon>
        <taxon>Chelatococcaceae</taxon>
        <taxon>Chelatococcus</taxon>
    </lineage>
</organism>
<feature type="domain" description="Peptidase M28" evidence="1">
    <location>
        <begin position="224"/>
        <end position="413"/>
    </location>
</feature>
<keyword evidence="3" id="KW-1185">Reference proteome</keyword>